<sequence length="178" mass="21465">MISENNYKKEHVIQNPFGKKIFDSGLILHAEESYKVLKKVYHKDIPFISDYYSMMVNTFERMYKGILEEYANNNPKYHLNESVMYTHHLDLLAKTVDKVIPVMSNRNQYRTLLNSLSDISIGYTKSRYSDFYEYEDFASVYRLFEKQRKYLYSNMEKDKPKNNNKPKYREMDDIDFGY</sequence>
<name>A0A3E4YM52_9FIRM</name>
<organism evidence="1 2">
    <name type="scientific">Agathobacter rectalis</name>
    <dbReference type="NCBI Taxonomy" id="39491"/>
    <lineage>
        <taxon>Bacteria</taxon>
        <taxon>Bacillati</taxon>
        <taxon>Bacillota</taxon>
        <taxon>Clostridia</taxon>
        <taxon>Lachnospirales</taxon>
        <taxon>Lachnospiraceae</taxon>
        <taxon>Agathobacter</taxon>
    </lineage>
</organism>
<dbReference type="AlphaFoldDB" id="A0A3E4YM52"/>
<comment type="caution">
    <text evidence="1">The sequence shown here is derived from an EMBL/GenBank/DDBJ whole genome shotgun (WGS) entry which is preliminary data.</text>
</comment>
<dbReference type="Proteomes" id="UP000260758">
    <property type="component" value="Unassembled WGS sequence"/>
</dbReference>
<accession>A0A3E4YM52</accession>
<dbReference type="RefSeq" id="WP_117718122.1">
    <property type="nucleotide sequence ID" value="NZ_QSTP01000001.1"/>
</dbReference>
<proteinExistence type="predicted"/>
<evidence type="ECO:0000313" key="1">
    <source>
        <dbReference type="EMBL" id="RGM75364.1"/>
    </source>
</evidence>
<protein>
    <submittedName>
        <fullName evidence="1">Uncharacterized protein</fullName>
    </submittedName>
</protein>
<evidence type="ECO:0000313" key="2">
    <source>
        <dbReference type="Proteomes" id="UP000260758"/>
    </source>
</evidence>
<dbReference type="EMBL" id="QSTP01000001">
    <property type="protein sequence ID" value="RGM75364.1"/>
    <property type="molecule type" value="Genomic_DNA"/>
</dbReference>
<gene>
    <name evidence="1" type="ORF">DXB99_02235</name>
</gene>
<reference evidence="1 2" key="1">
    <citation type="submission" date="2018-08" db="EMBL/GenBank/DDBJ databases">
        <title>A genome reference for cultivated species of the human gut microbiota.</title>
        <authorList>
            <person name="Zou Y."/>
            <person name="Xue W."/>
            <person name="Luo G."/>
        </authorList>
    </citation>
    <scope>NUCLEOTIDE SEQUENCE [LARGE SCALE GENOMIC DNA]</scope>
    <source>
        <strain evidence="1 2">OM07-13</strain>
    </source>
</reference>